<dbReference type="EMBL" id="JACIJF010000031">
    <property type="protein sequence ID" value="MBB5712933.1"/>
    <property type="molecule type" value="Genomic_DNA"/>
</dbReference>
<accession>A0A840YTI5</accession>
<proteinExistence type="predicted"/>
<gene>
    <name evidence="2" type="ORF">FHT02_004195</name>
</gene>
<organism evidence="2 3">
    <name type="scientific">Sphingomonas xinjiangensis</name>
    <dbReference type="NCBI Taxonomy" id="643568"/>
    <lineage>
        <taxon>Bacteria</taxon>
        <taxon>Pseudomonadati</taxon>
        <taxon>Pseudomonadota</taxon>
        <taxon>Alphaproteobacteria</taxon>
        <taxon>Sphingomonadales</taxon>
        <taxon>Sphingomonadaceae</taxon>
        <taxon>Sphingomonas</taxon>
    </lineage>
</organism>
<dbReference type="Proteomes" id="UP000527143">
    <property type="component" value="Unassembled WGS sequence"/>
</dbReference>
<protein>
    <recommendedName>
        <fullName evidence="1">HEPN/Toprim N-terminal domain-containing protein</fullName>
    </recommendedName>
</protein>
<sequence>MGSPIHLAVGRFEVDWGKNNMFTMHGEMFQPGDVHLVPYAYWDEDAEAIIDDLKEGASRSLRRVLPRLALLGHSITTAKAEFASIEGQSGEPLSITFDQLAEALTAFDVSSPIVDESEDHGFGEFFAREIYVRLGLDRFGGERWVARELGYALENLSPASVMVLLGLNPKNLDAPVTWQFADVIEGGWAGRESIIDSLGRVRRFLIVTEGSSDARIIGQGLRLLRPDVADFFSFVDMEEGYPFTGTGNLHRFCQGLVSIGIENRVLVVYDNDAEGAARHRDTLSLRLPPNMRAICLPSNDRLRAFSTEGPEGSGLADINGRAAAIECYLDLNYAESERPVIRWTSYRSAEGVYQGELIGKERYYRRFLKLNELPAGYDASGLELVLDAIIQACEDVAQHVSPPT</sequence>
<dbReference type="AlphaFoldDB" id="A0A840YTI5"/>
<reference evidence="2 3" key="1">
    <citation type="submission" date="2020-08" db="EMBL/GenBank/DDBJ databases">
        <title>Genomic Encyclopedia of Type Strains, Phase IV (KMG-IV): sequencing the most valuable type-strain genomes for metagenomic binning, comparative biology and taxonomic classification.</title>
        <authorList>
            <person name="Goeker M."/>
        </authorList>
    </citation>
    <scope>NUCLEOTIDE SEQUENCE [LARGE SCALE GENOMIC DNA]</scope>
    <source>
        <strain evidence="2 3">DSM 26736</strain>
    </source>
</reference>
<evidence type="ECO:0000313" key="2">
    <source>
        <dbReference type="EMBL" id="MBB5712933.1"/>
    </source>
</evidence>
<dbReference type="InterPro" id="IPR041487">
    <property type="entry name" value="HEPN/Toprim-NTD1"/>
</dbReference>
<keyword evidence="3" id="KW-1185">Reference proteome</keyword>
<name>A0A840YTI5_9SPHN</name>
<evidence type="ECO:0000259" key="1">
    <source>
        <dbReference type="Pfam" id="PF18871"/>
    </source>
</evidence>
<comment type="caution">
    <text evidence="2">The sequence shown here is derived from an EMBL/GenBank/DDBJ whole genome shotgun (WGS) entry which is preliminary data.</text>
</comment>
<evidence type="ECO:0000313" key="3">
    <source>
        <dbReference type="Proteomes" id="UP000527143"/>
    </source>
</evidence>
<dbReference type="Pfam" id="PF18871">
    <property type="entry name" value="HEPN_Toprim_N"/>
    <property type="match status" value="1"/>
</dbReference>
<dbReference type="RefSeq" id="WP_184091826.1">
    <property type="nucleotide sequence ID" value="NZ_JACIJF010000031.1"/>
</dbReference>
<feature type="domain" description="HEPN/Toprim N-terminal" evidence="1">
    <location>
        <begin position="1"/>
        <end position="196"/>
    </location>
</feature>